<feature type="transmembrane region" description="Helical" evidence="8">
    <location>
        <begin position="103"/>
        <end position="124"/>
    </location>
</feature>
<evidence type="ECO:0000256" key="5">
    <source>
        <dbReference type="ARBA" id="ARBA00022692"/>
    </source>
</evidence>
<feature type="transmembrane region" description="Helical" evidence="8">
    <location>
        <begin position="286"/>
        <end position="311"/>
    </location>
</feature>
<name>A0A851GQA9_9BACT</name>
<accession>A0A851GQA9</accession>
<sequence>MQESLLVFGAALPVYLIVAVGPVLRRTGALTPDMDRGVMNMAVHLFFPCLILDKLLGAEVLRNVGVVAESMAVGFFLILAATLLCWFFGPLLGLKKGSGRRTFAVAGGLQNYGYIAIPLVAYLFPGNNSMAVLFVHNLGVEFAMWTIGLMLLSGSPKPSPKVFLKGPIIAVVVGLCLVLSGGDRYVPDVISRAMSMLGACAVPISLLLVGTVMYDLFGKLEFDWKVGLGGVVVRLGLLTAMFLCVAKYLPMSLELQQVLVVQAALPSAMFPIVLSRHYGGRTDVAITVVISTTLVSLVTMPIAISLGKAWLGI</sequence>
<keyword evidence="4" id="KW-1003">Cell membrane</keyword>
<dbReference type="PANTHER" id="PTHR36838:SF3">
    <property type="entry name" value="TRANSPORTER AUXIN EFFLUX CARRIER EC FAMILY"/>
    <property type="match status" value="1"/>
</dbReference>
<feature type="transmembrane region" description="Helical" evidence="8">
    <location>
        <begin position="255"/>
        <end position="274"/>
    </location>
</feature>
<keyword evidence="3" id="KW-0813">Transport</keyword>
<evidence type="ECO:0000256" key="1">
    <source>
        <dbReference type="ARBA" id="ARBA00004651"/>
    </source>
</evidence>
<evidence type="ECO:0000313" key="9">
    <source>
        <dbReference type="EMBL" id="NWK57010.1"/>
    </source>
</evidence>
<comment type="subcellular location">
    <subcellularLocation>
        <location evidence="1">Cell membrane</location>
        <topology evidence="1">Multi-pass membrane protein</topology>
    </subcellularLocation>
</comment>
<keyword evidence="10" id="KW-1185">Reference proteome</keyword>
<evidence type="ECO:0000256" key="7">
    <source>
        <dbReference type="ARBA" id="ARBA00023136"/>
    </source>
</evidence>
<comment type="caution">
    <text evidence="9">The sequence shown here is derived from an EMBL/GenBank/DDBJ whole genome shotgun (WGS) entry which is preliminary data.</text>
</comment>
<dbReference type="Pfam" id="PF03547">
    <property type="entry name" value="Mem_trans"/>
    <property type="match status" value="2"/>
</dbReference>
<evidence type="ECO:0000256" key="6">
    <source>
        <dbReference type="ARBA" id="ARBA00022989"/>
    </source>
</evidence>
<evidence type="ECO:0000256" key="3">
    <source>
        <dbReference type="ARBA" id="ARBA00022448"/>
    </source>
</evidence>
<feature type="transmembrane region" description="Helical" evidence="8">
    <location>
        <begin position="37"/>
        <end position="58"/>
    </location>
</feature>
<feature type="transmembrane region" description="Helical" evidence="8">
    <location>
        <begin position="193"/>
        <end position="214"/>
    </location>
</feature>
<protein>
    <submittedName>
        <fullName evidence="9">AEC family transporter</fullName>
    </submittedName>
</protein>
<comment type="similarity">
    <text evidence="2">Belongs to the auxin efflux carrier (TC 2.A.69) family.</text>
</comment>
<evidence type="ECO:0000256" key="2">
    <source>
        <dbReference type="ARBA" id="ARBA00010145"/>
    </source>
</evidence>
<keyword evidence="5 8" id="KW-0812">Transmembrane</keyword>
<feature type="transmembrane region" description="Helical" evidence="8">
    <location>
        <begin position="226"/>
        <end position="249"/>
    </location>
</feature>
<gene>
    <name evidence="9" type="ORF">HW115_15410</name>
</gene>
<dbReference type="PANTHER" id="PTHR36838">
    <property type="entry name" value="AUXIN EFFLUX CARRIER FAMILY PROTEIN"/>
    <property type="match status" value="1"/>
</dbReference>
<proteinExistence type="inferred from homology"/>
<evidence type="ECO:0000256" key="8">
    <source>
        <dbReference type="SAM" id="Phobius"/>
    </source>
</evidence>
<keyword evidence="7 8" id="KW-0472">Membrane</keyword>
<dbReference type="EMBL" id="JACBAZ010000007">
    <property type="protein sequence ID" value="NWK57010.1"/>
    <property type="molecule type" value="Genomic_DNA"/>
</dbReference>
<feature type="transmembrane region" description="Helical" evidence="8">
    <location>
        <begin position="130"/>
        <end position="150"/>
    </location>
</feature>
<dbReference type="InterPro" id="IPR004776">
    <property type="entry name" value="Mem_transp_PIN-like"/>
</dbReference>
<dbReference type="GO" id="GO:0005886">
    <property type="term" value="C:plasma membrane"/>
    <property type="evidence" value="ECO:0007669"/>
    <property type="project" value="UniProtKB-SubCell"/>
</dbReference>
<feature type="transmembrane region" description="Helical" evidence="8">
    <location>
        <begin position="70"/>
        <end position="91"/>
    </location>
</feature>
<dbReference type="Gene3D" id="1.20.1530.20">
    <property type="match status" value="1"/>
</dbReference>
<feature type="transmembrane region" description="Helical" evidence="8">
    <location>
        <begin position="162"/>
        <end position="181"/>
    </location>
</feature>
<dbReference type="InterPro" id="IPR038770">
    <property type="entry name" value="Na+/solute_symporter_sf"/>
</dbReference>
<evidence type="ECO:0000256" key="4">
    <source>
        <dbReference type="ARBA" id="ARBA00022475"/>
    </source>
</evidence>
<reference evidence="9 10" key="1">
    <citation type="submission" date="2020-07" db="EMBL/GenBank/DDBJ databases">
        <title>Roseicoccus Jingziensis gen. nov., sp. nov., isolated from coastal seawater.</title>
        <authorList>
            <person name="Feng X."/>
        </authorList>
    </citation>
    <scope>NUCLEOTIDE SEQUENCE [LARGE SCALE GENOMIC DNA]</scope>
    <source>
        <strain evidence="9 10">N1E253</strain>
    </source>
</reference>
<evidence type="ECO:0000313" key="10">
    <source>
        <dbReference type="Proteomes" id="UP000557872"/>
    </source>
</evidence>
<dbReference type="AlphaFoldDB" id="A0A851GQA9"/>
<dbReference type="GO" id="GO:0055085">
    <property type="term" value="P:transmembrane transport"/>
    <property type="evidence" value="ECO:0007669"/>
    <property type="project" value="InterPro"/>
</dbReference>
<organism evidence="9 10">
    <name type="scientific">Oceaniferula marina</name>
    <dbReference type="NCBI Taxonomy" id="2748318"/>
    <lineage>
        <taxon>Bacteria</taxon>
        <taxon>Pseudomonadati</taxon>
        <taxon>Verrucomicrobiota</taxon>
        <taxon>Verrucomicrobiia</taxon>
        <taxon>Verrucomicrobiales</taxon>
        <taxon>Verrucomicrobiaceae</taxon>
        <taxon>Oceaniferula</taxon>
    </lineage>
</organism>
<keyword evidence="6 8" id="KW-1133">Transmembrane helix</keyword>
<dbReference type="Proteomes" id="UP000557872">
    <property type="component" value="Unassembled WGS sequence"/>
</dbReference>
<feature type="transmembrane region" description="Helical" evidence="8">
    <location>
        <begin position="6"/>
        <end position="25"/>
    </location>
</feature>